<comment type="similarity">
    <text evidence="1">Belongs to the 'phage' integrase family.</text>
</comment>
<accession>A0ABV5I2P0</accession>
<dbReference type="CDD" id="cd00397">
    <property type="entry name" value="DNA_BRE_C"/>
    <property type="match status" value="1"/>
</dbReference>
<protein>
    <submittedName>
        <fullName evidence="6">Tyrosine recombinase XerC</fullName>
    </submittedName>
</protein>
<dbReference type="Gene3D" id="1.10.443.10">
    <property type="entry name" value="Intergrase catalytic core"/>
    <property type="match status" value="1"/>
</dbReference>
<reference evidence="6 7" key="1">
    <citation type="submission" date="2024-09" db="EMBL/GenBank/DDBJ databases">
        <authorList>
            <person name="Sun Q."/>
            <person name="Mori K."/>
        </authorList>
    </citation>
    <scope>NUCLEOTIDE SEQUENCE [LARGE SCALE GENOMIC DNA]</scope>
    <source>
        <strain evidence="6 7">CECT 9424</strain>
    </source>
</reference>
<evidence type="ECO:0000256" key="3">
    <source>
        <dbReference type="ARBA" id="ARBA00023125"/>
    </source>
</evidence>
<dbReference type="SUPFAM" id="SSF56349">
    <property type="entry name" value="DNA breaking-rejoining enzymes"/>
    <property type="match status" value="1"/>
</dbReference>
<organism evidence="6 7">
    <name type="scientific">Roseovarius ramblicola</name>
    <dbReference type="NCBI Taxonomy" id="2022336"/>
    <lineage>
        <taxon>Bacteria</taxon>
        <taxon>Pseudomonadati</taxon>
        <taxon>Pseudomonadota</taxon>
        <taxon>Alphaproteobacteria</taxon>
        <taxon>Rhodobacterales</taxon>
        <taxon>Roseobacteraceae</taxon>
        <taxon>Roseovarius</taxon>
    </lineage>
</organism>
<dbReference type="PANTHER" id="PTHR30349:SF41">
    <property type="entry name" value="INTEGRASE_RECOMBINASE PROTEIN MJ0367-RELATED"/>
    <property type="match status" value="1"/>
</dbReference>
<dbReference type="Pfam" id="PF00589">
    <property type="entry name" value="Phage_integrase"/>
    <property type="match status" value="1"/>
</dbReference>
<dbReference type="InterPro" id="IPR050090">
    <property type="entry name" value="Tyrosine_recombinase_XerCD"/>
</dbReference>
<evidence type="ECO:0000256" key="4">
    <source>
        <dbReference type="ARBA" id="ARBA00023172"/>
    </source>
</evidence>
<dbReference type="Proteomes" id="UP001589670">
    <property type="component" value="Unassembled WGS sequence"/>
</dbReference>
<dbReference type="EMBL" id="JBHMEC010000020">
    <property type="protein sequence ID" value="MFB9150960.1"/>
    <property type="molecule type" value="Genomic_DNA"/>
</dbReference>
<dbReference type="RefSeq" id="WP_377070522.1">
    <property type="nucleotide sequence ID" value="NZ_JBHMEC010000020.1"/>
</dbReference>
<dbReference type="InterPro" id="IPR013762">
    <property type="entry name" value="Integrase-like_cat_sf"/>
</dbReference>
<proteinExistence type="inferred from homology"/>
<evidence type="ECO:0000313" key="7">
    <source>
        <dbReference type="Proteomes" id="UP001589670"/>
    </source>
</evidence>
<keyword evidence="4" id="KW-0233">DNA recombination</keyword>
<dbReference type="InterPro" id="IPR002104">
    <property type="entry name" value="Integrase_catalytic"/>
</dbReference>
<comment type="caution">
    <text evidence="6">The sequence shown here is derived from an EMBL/GenBank/DDBJ whole genome shotgun (WGS) entry which is preliminary data.</text>
</comment>
<evidence type="ECO:0000259" key="5">
    <source>
        <dbReference type="PROSITE" id="PS51898"/>
    </source>
</evidence>
<evidence type="ECO:0000313" key="6">
    <source>
        <dbReference type="EMBL" id="MFB9150960.1"/>
    </source>
</evidence>
<dbReference type="PANTHER" id="PTHR30349">
    <property type="entry name" value="PHAGE INTEGRASE-RELATED"/>
    <property type="match status" value="1"/>
</dbReference>
<keyword evidence="7" id="KW-1185">Reference proteome</keyword>
<name>A0ABV5I2P0_9RHOB</name>
<evidence type="ECO:0000256" key="1">
    <source>
        <dbReference type="ARBA" id="ARBA00008857"/>
    </source>
</evidence>
<dbReference type="PROSITE" id="PS51898">
    <property type="entry name" value="TYR_RECOMBINASE"/>
    <property type="match status" value="1"/>
</dbReference>
<keyword evidence="3" id="KW-0238">DNA-binding</keyword>
<sequence>MKIFSPEDLSKALLPTGTPMFSDLIARIKADSSLDAIRKRDMVSGLQRVATALGMAPSNVPAAPQWLQPRLEVTSHAALNITQKSWKNLVSDARAALAHCGIVNNRRNQQKDLTPGWHALWENACKSGKVHSALGRFVHFLDRLGVQPDEVGDQHVKVFHEALVGDEIRKNPKASLRNAVNAWNRAVKHVPGWPQTRLQGLAPKVDKIKLPLESYPSSFAADLTRFKETAGQVSFFDESNKRPLAAGTIFAYSRVLERFAGGLVRADVPPERITDLGALLSEEMIETGLRWFYARYENQITPGLKEMILVLQQVSRRHLGRAEHPLLDKYAQRLPSKQPGLTAKNRARLRPMMVPAMTSQIIKLPELLIERAGQETTHKACLMRERAIALAILLYCPIRRGNLVSLDLDRHLQRPGDGKVYLVFPKDEVKNRQPLEFELPPQLVRMIERHISLRSPRLCPPGTPYLFPKRDGSRPMQAEQLADSLKLCLKRELGLDVNMHLFRHFAAHLLLKSAPGNYEAARRLLGHSRLSSTINAYTGIETTEVSRRYGEIIEGLKQ</sequence>
<gene>
    <name evidence="6" type="primary">xerC</name>
    <name evidence="6" type="ORF">ACFFU4_14490</name>
</gene>
<keyword evidence="2" id="KW-0229">DNA integration</keyword>
<evidence type="ECO:0000256" key="2">
    <source>
        <dbReference type="ARBA" id="ARBA00022908"/>
    </source>
</evidence>
<feature type="domain" description="Tyr recombinase" evidence="5">
    <location>
        <begin position="363"/>
        <end position="551"/>
    </location>
</feature>
<dbReference type="InterPro" id="IPR011010">
    <property type="entry name" value="DNA_brk_join_enz"/>
</dbReference>